<sequence>MVIKVKIEGVVLDLKSNLPIIVLRDDKQRVLPISVGLFEAQAIAFAMEGIKIPRPLTHDLAKSIIEKLGAKVMRVELTELKGNTYFAYIIMKPKDGEEIRIDSRPSDAIAIALRFQAQIFASEELLLLRETYKPIDESEVKSFREIIDKLPPDEFWKKLRDKK</sequence>
<dbReference type="Proteomes" id="UP000229307">
    <property type="component" value="Unassembled WGS sequence"/>
</dbReference>
<dbReference type="Gene3D" id="3.10.690.10">
    <property type="entry name" value="Bifunctional nuclease domain"/>
    <property type="match status" value="1"/>
</dbReference>
<dbReference type="PROSITE" id="PS51658">
    <property type="entry name" value="BFN"/>
    <property type="match status" value="1"/>
</dbReference>
<protein>
    <recommendedName>
        <fullName evidence="1">BFN domain-containing protein</fullName>
    </recommendedName>
</protein>
<accession>A0A2M7SB06</accession>
<reference evidence="3" key="1">
    <citation type="submission" date="2017-09" db="EMBL/GenBank/DDBJ databases">
        <title>Depth-based differentiation of microbial function through sediment-hosted aquifers and enrichment of novel symbionts in the deep terrestrial subsurface.</title>
        <authorList>
            <person name="Probst A.J."/>
            <person name="Ladd B."/>
            <person name="Jarett J.K."/>
            <person name="Geller-Mcgrath D.E."/>
            <person name="Sieber C.M.K."/>
            <person name="Emerson J.B."/>
            <person name="Anantharaman K."/>
            <person name="Thomas B.C."/>
            <person name="Malmstrom R."/>
            <person name="Stieglmeier M."/>
            <person name="Klingl A."/>
            <person name="Woyke T."/>
            <person name="Ryan C.M."/>
            <person name="Banfield J.F."/>
        </authorList>
    </citation>
    <scope>NUCLEOTIDE SEQUENCE [LARGE SCALE GENOMIC DNA]</scope>
</reference>
<dbReference type="EMBL" id="PFMR01000170">
    <property type="protein sequence ID" value="PIZ16712.1"/>
    <property type="molecule type" value="Genomic_DNA"/>
</dbReference>
<dbReference type="GO" id="GO:0004518">
    <property type="term" value="F:nuclease activity"/>
    <property type="evidence" value="ECO:0007669"/>
    <property type="project" value="InterPro"/>
</dbReference>
<feature type="domain" description="BFN" evidence="1">
    <location>
        <begin position="2"/>
        <end position="133"/>
    </location>
</feature>
<dbReference type="InterPro" id="IPR036104">
    <property type="entry name" value="BFN_sf"/>
</dbReference>
<comment type="caution">
    <text evidence="2">The sequence shown here is derived from an EMBL/GenBank/DDBJ whole genome shotgun (WGS) entry which is preliminary data.</text>
</comment>
<organism evidence="2 3">
    <name type="scientific">Candidatus Desantisbacteria bacterium CG_4_10_14_0_8_um_filter_48_22</name>
    <dbReference type="NCBI Taxonomy" id="1974543"/>
    <lineage>
        <taxon>Bacteria</taxon>
        <taxon>Candidatus Desantisiibacteriota</taxon>
    </lineage>
</organism>
<proteinExistence type="predicted"/>
<gene>
    <name evidence="2" type="ORF">COY52_06315</name>
</gene>
<dbReference type="Pfam" id="PF02577">
    <property type="entry name" value="BFN_dom"/>
    <property type="match status" value="1"/>
</dbReference>
<dbReference type="PANTHER" id="PTHR15160">
    <property type="entry name" value="VON HIPPEL-LINDAU PROTEIN"/>
    <property type="match status" value="1"/>
</dbReference>
<dbReference type="PANTHER" id="PTHR15160:SF1">
    <property type="entry name" value="VON HIPPEL-LINDAU DISEASE TUMOR SUPPRESSOR"/>
    <property type="match status" value="1"/>
</dbReference>
<evidence type="ECO:0000313" key="3">
    <source>
        <dbReference type="Proteomes" id="UP000229307"/>
    </source>
</evidence>
<dbReference type="AlphaFoldDB" id="A0A2M7SB06"/>
<evidence type="ECO:0000259" key="1">
    <source>
        <dbReference type="PROSITE" id="PS51658"/>
    </source>
</evidence>
<dbReference type="InterPro" id="IPR003729">
    <property type="entry name" value="Bi_nuclease_dom"/>
</dbReference>
<evidence type="ECO:0000313" key="2">
    <source>
        <dbReference type="EMBL" id="PIZ16712.1"/>
    </source>
</evidence>
<name>A0A2M7SB06_9BACT</name>
<dbReference type="SUPFAM" id="SSF103256">
    <property type="entry name" value="Hypothetical protein TM0160"/>
    <property type="match status" value="1"/>
</dbReference>